<evidence type="ECO:0000313" key="4">
    <source>
        <dbReference type="Proteomes" id="UP000824998"/>
    </source>
</evidence>
<keyword evidence="2" id="KW-1133">Transmembrane helix</keyword>
<evidence type="ECO:0000313" key="3">
    <source>
        <dbReference type="EMBL" id="KAG9229240.1"/>
    </source>
</evidence>
<organism evidence="3 4">
    <name type="scientific">Amylocarpus encephaloides</name>
    <dbReference type="NCBI Taxonomy" id="45428"/>
    <lineage>
        <taxon>Eukaryota</taxon>
        <taxon>Fungi</taxon>
        <taxon>Dikarya</taxon>
        <taxon>Ascomycota</taxon>
        <taxon>Pezizomycotina</taxon>
        <taxon>Leotiomycetes</taxon>
        <taxon>Helotiales</taxon>
        <taxon>Helotiales incertae sedis</taxon>
        <taxon>Amylocarpus</taxon>
    </lineage>
</organism>
<dbReference type="Proteomes" id="UP000824998">
    <property type="component" value="Unassembled WGS sequence"/>
</dbReference>
<dbReference type="Gene3D" id="3.40.50.1240">
    <property type="entry name" value="Phosphoglycerate mutase-like"/>
    <property type="match status" value="1"/>
</dbReference>
<reference evidence="3" key="1">
    <citation type="journal article" date="2021" name="IMA Fungus">
        <title>Genomic characterization of three marine fungi, including Emericellopsis atlantica sp. nov. with signatures of a generalist lifestyle and marine biomass degradation.</title>
        <authorList>
            <person name="Hagestad O.C."/>
            <person name="Hou L."/>
            <person name="Andersen J.H."/>
            <person name="Hansen E.H."/>
            <person name="Altermark B."/>
            <person name="Li C."/>
            <person name="Kuhnert E."/>
            <person name="Cox R.J."/>
            <person name="Crous P.W."/>
            <person name="Spatafora J.W."/>
            <person name="Lail K."/>
            <person name="Amirebrahimi M."/>
            <person name="Lipzen A."/>
            <person name="Pangilinan J."/>
            <person name="Andreopoulos W."/>
            <person name="Hayes R.D."/>
            <person name="Ng V."/>
            <person name="Grigoriev I.V."/>
            <person name="Jackson S.A."/>
            <person name="Sutton T.D.S."/>
            <person name="Dobson A.D.W."/>
            <person name="Rama T."/>
        </authorList>
    </citation>
    <scope>NUCLEOTIDE SEQUENCE</scope>
    <source>
        <strain evidence="3">TRa018bII</strain>
    </source>
</reference>
<evidence type="ECO:0000256" key="1">
    <source>
        <dbReference type="SAM" id="MobiDB-lite"/>
    </source>
</evidence>
<feature type="transmembrane region" description="Helical" evidence="2">
    <location>
        <begin position="6"/>
        <end position="28"/>
    </location>
</feature>
<dbReference type="AlphaFoldDB" id="A0A9P7Y8S6"/>
<dbReference type="InterPro" id="IPR029033">
    <property type="entry name" value="His_PPase_superfam"/>
</dbReference>
<sequence>MARPNISITCLIPVFFLATVIVAVLIMIGEAPSPAPEMESESTYTKYTTVTGYFQQDDPATEDKNFDYTTSNFGLINKSYDGDSDSKTQWEKFGVEVARLNEQARDGTQYKVLYMGRHGEGYHNVAEAFYGKRDWDCYWSLQDGNETSTWVDALLTPTGISQAQEANDFWRRLIVTEKIQTPQSYYTSPLLRCMATANVTFSGLPLPSDRPFVPLVNELIRECIGAHTCDRRSSKTIIQKNYPDWPFSEGFSEEDPLWDAELRETGEAMDRRLRRAVDEIFGSDKNTWISISSHSGAIASILRVLGHQTFSLGTGQVIPVLVKAEKVAGEGPPREKGPYTRVSTCAAPPPTLSP</sequence>
<name>A0A9P7Y8S6_9HELO</name>
<dbReference type="InterPro" id="IPR050275">
    <property type="entry name" value="PGM_Phosphatase"/>
</dbReference>
<dbReference type="Pfam" id="PF00300">
    <property type="entry name" value="His_Phos_1"/>
    <property type="match status" value="1"/>
</dbReference>
<keyword evidence="2" id="KW-0812">Transmembrane</keyword>
<evidence type="ECO:0000256" key="2">
    <source>
        <dbReference type="SAM" id="Phobius"/>
    </source>
</evidence>
<dbReference type="PANTHER" id="PTHR48100:SF1">
    <property type="entry name" value="HISTIDINE PHOSPHATASE FAMILY PROTEIN-RELATED"/>
    <property type="match status" value="1"/>
</dbReference>
<dbReference type="SMART" id="SM00855">
    <property type="entry name" value="PGAM"/>
    <property type="match status" value="1"/>
</dbReference>
<feature type="compositionally biased region" description="Basic and acidic residues" evidence="1">
    <location>
        <begin position="329"/>
        <end position="338"/>
    </location>
</feature>
<accession>A0A9P7Y8S6</accession>
<dbReference type="EMBL" id="MU251797">
    <property type="protein sequence ID" value="KAG9229240.1"/>
    <property type="molecule type" value="Genomic_DNA"/>
</dbReference>
<dbReference type="InterPro" id="IPR013078">
    <property type="entry name" value="His_Pase_superF_clade-1"/>
</dbReference>
<comment type="caution">
    <text evidence="3">The sequence shown here is derived from an EMBL/GenBank/DDBJ whole genome shotgun (WGS) entry which is preliminary data.</text>
</comment>
<dbReference type="GO" id="GO:0016791">
    <property type="term" value="F:phosphatase activity"/>
    <property type="evidence" value="ECO:0007669"/>
    <property type="project" value="TreeGrafter"/>
</dbReference>
<keyword evidence="2" id="KW-0472">Membrane</keyword>
<dbReference type="SUPFAM" id="SSF53254">
    <property type="entry name" value="Phosphoglycerate mutase-like"/>
    <property type="match status" value="1"/>
</dbReference>
<keyword evidence="4" id="KW-1185">Reference proteome</keyword>
<dbReference type="GO" id="GO:0005737">
    <property type="term" value="C:cytoplasm"/>
    <property type="evidence" value="ECO:0007669"/>
    <property type="project" value="TreeGrafter"/>
</dbReference>
<dbReference type="PANTHER" id="PTHR48100">
    <property type="entry name" value="BROAD-SPECIFICITY PHOSPHATASE YOR283W-RELATED"/>
    <property type="match status" value="1"/>
</dbReference>
<gene>
    <name evidence="3" type="ORF">BJ875DRAFT_475432</name>
</gene>
<feature type="region of interest" description="Disordered" evidence="1">
    <location>
        <begin position="329"/>
        <end position="354"/>
    </location>
</feature>
<dbReference type="OrthoDB" id="496981at2759"/>
<proteinExistence type="predicted"/>
<protein>
    <submittedName>
        <fullName evidence="3">Histidine phosphatase superfamily</fullName>
    </submittedName>
</protein>
<dbReference type="CDD" id="cd07067">
    <property type="entry name" value="HP_PGM_like"/>
    <property type="match status" value="1"/>
</dbReference>